<sequence>MDSLTTHVHYNIFPSPHHSYSSPQKQVSYEFASGLSPTDEHDQPAMTSAAAKVFAIPELLEHILLLVGEGTRYEDIATIQQLFALRRVNKEFYHTIRGSPKIQRAMYLLPSPVGDLATAGVPYTINPLLRGRILDMATFAVAFRTLSIAPGDGTGSLIIESTFKDSMRFMTNIRLLPGTSWRAMLLTSSPCSIEVRVPVLFRKGQWSATLNGASTLGELIDLSNGKYEHYVREIAREDERGRRWKGMGMKTARK</sequence>
<comment type="caution">
    <text evidence="1">The sequence shown here is derived from an EMBL/GenBank/DDBJ whole genome shotgun (WGS) entry which is preliminary data.</text>
</comment>
<name>A0ACC3MJF0_9PEZI</name>
<accession>A0ACC3MJF0</accession>
<dbReference type="Proteomes" id="UP001281147">
    <property type="component" value="Unassembled WGS sequence"/>
</dbReference>
<organism evidence="1 2">
    <name type="scientific">Vermiconidia calcicola</name>
    <dbReference type="NCBI Taxonomy" id="1690605"/>
    <lineage>
        <taxon>Eukaryota</taxon>
        <taxon>Fungi</taxon>
        <taxon>Dikarya</taxon>
        <taxon>Ascomycota</taxon>
        <taxon>Pezizomycotina</taxon>
        <taxon>Dothideomycetes</taxon>
        <taxon>Dothideomycetidae</taxon>
        <taxon>Mycosphaerellales</taxon>
        <taxon>Extremaceae</taxon>
        <taxon>Vermiconidia</taxon>
    </lineage>
</organism>
<reference evidence="1" key="1">
    <citation type="submission" date="2023-07" db="EMBL/GenBank/DDBJ databases">
        <title>Black Yeasts Isolated from many extreme environments.</title>
        <authorList>
            <person name="Coleine C."/>
            <person name="Stajich J.E."/>
            <person name="Selbmann L."/>
        </authorList>
    </citation>
    <scope>NUCLEOTIDE SEQUENCE</scope>
    <source>
        <strain evidence="1">CCFEE 5714</strain>
    </source>
</reference>
<gene>
    <name evidence="1" type="ORF">LTR37_018068</name>
</gene>
<protein>
    <submittedName>
        <fullName evidence="1">Uncharacterized protein</fullName>
    </submittedName>
</protein>
<keyword evidence="2" id="KW-1185">Reference proteome</keyword>
<proteinExistence type="predicted"/>
<evidence type="ECO:0000313" key="2">
    <source>
        <dbReference type="Proteomes" id="UP001281147"/>
    </source>
</evidence>
<dbReference type="EMBL" id="JAUTXU010000245">
    <property type="protein sequence ID" value="KAK3696166.1"/>
    <property type="molecule type" value="Genomic_DNA"/>
</dbReference>
<evidence type="ECO:0000313" key="1">
    <source>
        <dbReference type="EMBL" id="KAK3696166.1"/>
    </source>
</evidence>